<evidence type="ECO:0000256" key="1">
    <source>
        <dbReference type="SAM" id="Phobius"/>
    </source>
</evidence>
<keyword evidence="1" id="KW-1133">Transmembrane helix</keyword>
<dbReference type="RefSeq" id="WP_211328006.1">
    <property type="nucleotide sequence ID" value="NZ_QUNF01000017.1"/>
</dbReference>
<dbReference type="AlphaFoldDB" id="A0A3E0DN85"/>
<dbReference type="Proteomes" id="UP000256405">
    <property type="component" value="Unassembled WGS sequence"/>
</dbReference>
<reference evidence="2 3" key="1">
    <citation type="submission" date="2018-08" db="EMBL/GenBank/DDBJ databases">
        <title>Genomic Encyclopedia of Archaeal and Bacterial Type Strains, Phase II (KMG-II): from individual species to whole genera.</title>
        <authorList>
            <person name="Goeker M."/>
        </authorList>
    </citation>
    <scope>NUCLEOTIDE SEQUENCE [LARGE SCALE GENOMIC DNA]</scope>
    <source>
        <strain evidence="2 3">DSM 15986</strain>
    </source>
</reference>
<feature type="transmembrane region" description="Helical" evidence="1">
    <location>
        <begin position="6"/>
        <end position="26"/>
    </location>
</feature>
<gene>
    <name evidence="2" type="ORF">C8N25_117128</name>
</gene>
<accession>A0A3E0DN85</accession>
<keyword evidence="3" id="KW-1185">Reference proteome</keyword>
<evidence type="ECO:0000313" key="2">
    <source>
        <dbReference type="EMBL" id="REG83625.1"/>
    </source>
</evidence>
<protein>
    <submittedName>
        <fullName evidence="2">Uncharacterized protein</fullName>
    </submittedName>
</protein>
<evidence type="ECO:0000313" key="3">
    <source>
        <dbReference type="Proteomes" id="UP000256405"/>
    </source>
</evidence>
<sequence>TSPSETALKNIFMSFFVIVLLVGRFFKVTHNVLALGEEADFEALNCLPALNLIQSTKLHLSTEPAFLPNACYGLGFFVRY</sequence>
<comment type="caution">
    <text evidence="2">The sequence shown here is derived from an EMBL/GenBank/DDBJ whole genome shotgun (WGS) entry which is preliminary data.</text>
</comment>
<organism evidence="2 3">
    <name type="scientific">Algoriphagus antarcticus</name>
    <dbReference type="NCBI Taxonomy" id="238540"/>
    <lineage>
        <taxon>Bacteria</taxon>
        <taxon>Pseudomonadati</taxon>
        <taxon>Bacteroidota</taxon>
        <taxon>Cytophagia</taxon>
        <taxon>Cytophagales</taxon>
        <taxon>Cyclobacteriaceae</taxon>
        <taxon>Algoriphagus</taxon>
    </lineage>
</organism>
<keyword evidence="1" id="KW-0812">Transmembrane</keyword>
<dbReference type="EMBL" id="QUNF01000017">
    <property type="protein sequence ID" value="REG83625.1"/>
    <property type="molecule type" value="Genomic_DNA"/>
</dbReference>
<name>A0A3E0DN85_9BACT</name>
<feature type="non-terminal residue" evidence="2">
    <location>
        <position position="1"/>
    </location>
</feature>
<proteinExistence type="predicted"/>
<keyword evidence="1" id="KW-0472">Membrane</keyword>